<dbReference type="EMBL" id="RXNR01000002">
    <property type="protein sequence ID" value="RTQ96290.1"/>
    <property type="molecule type" value="Genomic_DNA"/>
</dbReference>
<dbReference type="RefSeq" id="WP_126292474.1">
    <property type="nucleotide sequence ID" value="NZ_JAXUAO010000065.1"/>
</dbReference>
<sequence length="210" mass="23962">MDNVKAFATFQQIGEEVYRTNTFIQFGTSSQSLGAAVMLNPGSASLKGEAKIKLIQTGAHTDEVALDKTMKQLVKFMKRTHVKLQGRLYIYNLFYVKNTIGKEAIALFESLKSTGNYPTITRPSLSEIQRHPWILIGWGVERGKNSSYYELEKKKWLDLILMSQIPYFGILSKENEYYHPNPKGPANNVRLEQLIRAFKDEIEPLLIGKE</sequence>
<name>A0A3S0HLN3_9BACI</name>
<evidence type="ECO:0000313" key="1">
    <source>
        <dbReference type="EMBL" id="RTQ96290.1"/>
    </source>
</evidence>
<gene>
    <name evidence="1" type="ORF">EKG35_01160</name>
</gene>
<organism evidence="1 2">
    <name type="scientific">Lysinibacillus telephonicus</name>
    <dbReference type="NCBI Taxonomy" id="1714840"/>
    <lineage>
        <taxon>Bacteria</taxon>
        <taxon>Bacillati</taxon>
        <taxon>Bacillota</taxon>
        <taxon>Bacilli</taxon>
        <taxon>Bacillales</taxon>
        <taxon>Bacillaceae</taxon>
        <taxon>Lysinibacillus</taxon>
    </lineage>
</organism>
<comment type="caution">
    <text evidence="1">The sequence shown here is derived from an EMBL/GenBank/DDBJ whole genome shotgun (WGS) entry which is preliminary data.</text>
</comment>
<dbReference type="OrthoDB" id="2599540at2"/>
<dbReference type="Proteomes" id="UP000276349">
    <property type="component" value="Unassembled WGS sequence"/>
</dbReference>
<keyword evidence="2" id="KW-1185">Reference proteome</keyword>
<reference evidence="1 2" key="1">
    <citation type="submission" date="2018-12" db="EMBL/GenBank/DDBJ databases">
        <authorList>
            <person name="Yu L."/>
        </authorList>
    </citation>
    <scope>NUCLEOTIDE SEQUENCE [LARGE SCALE GENOMIC DNA]</scope>
    <source>
        <strain evidence="1 2">S5H2222</strain>
    </source>
</reference>
<proteinExistence type="predicted"/>
<evidence type="ECO:0008006" key="3">
    <source>
        <dbReference type="Google" id="ProtNLM"/>
    </source>
</evidence>
<accession>A0A3S0HLN3</accession>
<dbReference type="AlphaFoldDB" id="A0A3S0HLN3"/>
<protein>
    <recommendedName>
        <fullName evidence="3">DUF1643 domain-containing protein</fullName>
    </recommendedName>
</protein>
<evidence type="ECO:0000313" key="2">
    <source>
        <dbReference type="Proteomes" id="UP000276349"/>
    </source>
</evidence>